<gene>
    <name evidence="2" type="ORF">DDQ41_08925</name>
    <name evidence="3" type="ORF">SSP531S_51140</name>
</gene>
<evidence type="ECO:0008006" key="6">
    <source>
        <dbReference type="Google" id="ProtNLM"/>
    </source>
</evidence>
<keyword evidence="1" id="KW-0472">Membrane</keyword>
<evidence type="ECO:0000313" key="3">
    <source>
        <dbReference type="EMBL" id="GBQ03639.1"/>
    </source>
</evidence>
<keyword evidence="1" id="KW-0812">Transmembrane</keyword>
<feature type="transmembrane region" description="Helical" evidence="1">
    <location>
        <begin position="42"/>
        <end position="61"/>
    </location>
</feature>
<proteinExistence type="predicted"/>
<dbReference type="Proteomes" id="UP000265354">
    <property type="component" value="Unassembled WGS sequence"/>
</dbReference>
<evidence type="ECO:0000313" key="5">
    <source>
        <dbReference type="Proteomes" id="UP000265354"/>
    </source>
</evidence>
<reference evidence="2 4" key="1">
    <citation type="submission" date="2018-05" db="EMBL/GenBank/DDBJ databases">
        <title>Complete genome sequence of the Type Strain of Streptomyces spongiicola HNM0071, the producer of staurosporine.</title>
        <authorList>
            <person name="Zhou S."/>
            <person name="Huang X."/>
        </authorList>
    </citation>
    <scope>NUCLEOTIDE SEQUENCE [LARGE SCALE GENOMIC DNA]</scope>
    <source>
        <strain evidence="2 4">HNM0071</strain>
    </source>
</reference>
<evidence type="ECO:0000313" key="4">
    <source>
        <dbReference type="Proteomes" id="UP000245051"/>
    </source>
</evidence>
<dbReference type="EMBL" id="CP029254">
    <property type="protein sequence ID" value="AWK09024.1"/>
    <property type="molecule type" value="Genomic_DNA"/>
</dbReference>
<keyword evidence="4" id="KW-1185">Reference proteome</keyword>
<feature type="transmembrane region" description="Helical" evidence="1">
    <location>
        <begin position="82"/>
        <end position="101"/>
    </location>
</feature>
<evidence type="ECO:0000313" key="2">
    <source>
        <dbReference type="EMBL" id="AWK09024.1"/>
    </source>
</evidence>
<dbReference type="OrthoDB" id="4165556at2"/>
<dbReference type="Proteomes" id="UP000245051">
    <property type="component" value="Chromosome"/>
</dbReference>
<organism evidence="3 5">
    <name type="scientific">Streptomyces spongiicola</name>
    <dbReference type="NCBI Taxonomy" id="1690221"/>
    <lineage>
        <taxon>Bacteria</taxon>
        <taxon>Bacillati</taxon>
        <taxon>Actinomycetota</taxon>
        <taxon>Actinomycetes</taxon>
        <taxon>Kitasatosporales</taxon>
        <taxon>Streptomycetaceae</taxon>
        <taxon>Streptomyces</taxon>
    </lineage>
</organism>
<dbReference type="EMBL" id="BGZL01000020">
    <property type="protein sequence ID" value="GBQ03639.1"/>
    <property type="molecule type" value="Genomic_DNA"/>
</dbReference>
<dbReference type="RefSeq" id="WP_109294005.1">
    <property type="nucleotide sequence ID" value="NZ_BGZL01000020.1"/>
</dbReference>
<evidence type="ECO:0000256" key="1">
    <source>
        <dbReference type="SAM" id="Phobius"/>
    </source>
</evidence>
<dbReference type="KEGG" id="sspo:DDQ41_08925"/>
<accession>A0A2S1YY30</accession>
<dbReference type="AlphaFoldDB" id="A0A2S1YY30"/>
<feature type="transmembrane region" description="Helical" evidence="1">
    <location>
        <begin position="168"/>
        <end position="188"/>
    </location>
</feature>
<keyword evidence="1" id="KW-1133">Transmembrane helix</keyword>
<reference evidence="3 5" key="2">
    <citation type="submission" date="2018-07" db="EMBL/GenBank/DDBJ databases">
        <title>Whole Genome Shotgun Sequence of Streptomyces spongiicola strain 531S.</title>
        <authorList>
            <person name="Dohra H."/>
            <person name="Kodani S."/>
        </authorList>
    </citation>
    <scope>NUCLEOTIDE SEQUENCE [LARGE SCALE GENOMIC DNA]</scope>
    <source>
        <strain evidence="3 5">531S</strain>
    </source>
</reference>
<sequence length="192" mass="19959">MLWLRARSVRTTLLAGWGVFVILLALLHDTRAILPSLTGTAQVALSLFAPVVLIAALMQCLESRLTAAELSAVRRVRVLDTVLVLTTMVAALLGSAAVSVLTGEPQAATAGRNTFFLTGLMLCGKAVMGRPGVMVPVAWLLAVVGGGFRSSGDAYPWTIVPEPLGAWHAAAGAGLVFALGVAVEFGTVRRPA</sequence>
<name>A0A2S1YY30_9ACTN</name>
<protein>
    <recommendedName>
        <fullName evidence="6">ABC transporter permease</fullName>
    </recommendedName>
</protein>